<dbReference type="InterPro" id="IPR001647">
    <property type="entry name" value="HTH_TetR"/>
</dbReference>
<evidence type="ECO:0000256" key="4">
    <source>
        <dbReference type="PROSITE-ProRule" id="PRU00335"/>
    </source>
</evidence>
<gene>
    <name evidence="7" type="ORF">E5Z02_10050</name>
</gene>
<evidence type="ECO:0000259" key="6">
    <source>
        <dbReference type="PROSITE" id="PS50977"/>
    </source>
</evidence>
<feature type="region of interest" description="Disordered" evidence="5">
    <location>
        <begin position="1"/>
        <end position="23"/>
    </location>
</feature>
<dbReference type="Pfam" id="PF16859">
    <property type="entry name" value="TetR_C_11"/>
    <property type="match status" value="1"/>
</dbReference>
<organism evidence="7 8">
    <name type="scientific">Streptomyces rhizosphaericola</name>
    <dbReference type="NCBI Taxonomy" id="2564098"/>
    <lineage>
        <taxon>Bacteria</taxon>
        <taxon>Bacillati</taxon>
        <taxon>Actinomycetota</taxon>
        <taxon>Actinomycetes</taxon>
        <taxon>Kitasatosporales</taxon>
        <taxon>Streptomycetaceae</taxon>
        <taxon>Streptomyces</taxon>
    </lineage>
</organism>
<dbReference type="InterPro" id="IPR036271">
    <property type="entry name" value="Tet_transcr_reg_TetR-rel_C_sf"/>
</dbReference>
<evidence type="ECO:0000313" key="7">
    <source>
        <dbReference type="EMBL" id="TGZ10410.1"/>
    </source>
</evidence>
<keyword evidence="1" id="KW-0805">Transcription regulation</keyword>
<feature type="domain" description="HTH tetR-type" evidence="6">
    <location>
        <begin position="24"/>
        <end position="84"/>
    </location>
</feature>
<dbReference type="SUPFAM" id="SSF46689">
    <property type="entry name" value="Homeodomain-like"/>
    <property type="match status" value="1"/>
</dbReference>
<dbReference type="Gene3D" id="1.10.10.60">
    <property type="entry name" value="Homeodomain-like"/>
    <property type="match status" value="1"/>
</dbReference>
<sequence length="222" mass="23540">MPSPDSVRSVPEPAPASRRSKITPERAQELYAAVLDLLRESGYESLTMEGVAARTRCGKSTLYRQWGTKPELVVAALHGTRRMRLPEIDTGSLAGDLLEAARAIGEASERDTPLMHALSHAALQSPELLCALREALIVPEVAAIDAMVRRAQERGEIGAEVPGAEYVAAQLLGVMRARPLLEGRYADAAYLGRFVEKAILPGLGLGPGGEPGPGPTAGTPES</sequence>
<keyword evidence="2 4" id="KW-0238">DNA-binding</keyword>
<dbReference type="PROSITE" id="PS50977">
    <property type="entry name" value="HTH_TETR_2"/>
    <property type="match status" value="1"/>
</dbReference>
<feature type="DNA-binding region" description="H-T-H motif" evidence="4">
    <location>
        <begin position="47"/>
        <end position="66"/>
    </location>
</feature>
<dbReference type="PANTHER" id="PTHR30055">
    <property type="entry name" value="HTH-TYPE TRANSCRIPTIONAL REGULATOR RUTR"/>
    <property type="match status" value="1"/>
</dbReference>
<dbReference type="Proteomes" id="UP000306274">
    <property type="component" value="Unassembled WGS sequence"/>
</dbReference>
<evidence type="ECO:0000256" key="5">
    <source>
        <dbReference type="SAM" id="MobiDB-lite"/>
    </source>
</evidence>
<proteinExistence type="predicted"/>
<dbReference type="InterPro" id="IPR011075">
    <property type="entry name" value="TetR_C"/>
</dbReference>
<dbReference type="Gene3D" id="1.10.357.10">
    <property type="entry name" value="Tetracycline Repressor, domain 2"/>
    <property type="match status" value="1"/>
</dbReference>
<reference evidence="7 8" key="1">
    <citation type="submission" date="2019-04" db="EMBL/GenBank/DDBJ databases">
        <title>Streptomyces rhizosphaericola sp. nov., an actinobacterium isolated from the wheat rhizosphere.</title>
        <authorList>
            <person name="Vargas Hoyos H.A."/>
            <person name="Santos S.N."/>
            <person name="Genuario D.B."/>
            <person name="Melo I.S."/>
            <person name="Da Silva L.J."/>
            <person name="Da Silva F.S.P."/>
            <person name="Zucchi T.D."/>
        </authorList>
    </citation>
    <scope>NUCLEOTIDE SEQUENCE [LARGE SCALE GENOMIC DNA]</scope>
    <source>
        <strain evidence="7 8">1AS2c</strain>
    </source>
</reference>
<keyword evidence="8" id="KW-1185">Reference proteome</keyword>
<name>A0ABY2PJ20_9ACTN</name>
<dbReference type="Pfam" id="PF00440">
    <property type="entry name" value="TetR_N"/>
    <property type="match status" value="1"/>
</dbReference>
<evidence type="ECO:0000256" key="3">
    <source>
        <dbReference type="ARBA" id="ARBA00023163"/>
    </source>
</evidence>
<protein>
    <submittedName>
        <fullName evidence="7">TetR/AcrR family transcriptional regulator</fullName>
    </submittedName>
</protein>
<dbReference type="RefSeq" id="WP_136015993.1">
    <property type="nucleotide sequence ID" value="NZ_SRZK01000071.1"/>
</dbReference>
<dbReference type="PANTHER" id="PTHR30055:SF149">
    <property type="entry name" value="TETR-FAMILY TRANSCRIPTIONAL REGULATOR"/>
    <property type="match status" value="1"/>
</dbReference>
<evidence type="ECO:0000256" key="2">
    <source>
        <dbReference type="ARBA" id="ARBA00023125"/>
    </source>
</evidence>
<comment type="caution">
    <text evidence="7">The sequence shown here is derived from an EMBL/GenBank/DDBJ whole genome shotgun (WGS) entry which is preliminary data.</text>
</comment>
<evidence type="ECO:0000313" key="8">
    <source>
        <dbReference type="Proteomes" id="UP000306274"/>
    </source>
</evidence>
<dbReference type="EMBL" id="SRZK01000071">
    <property type="protein sequence ID" value="TGZ10410.1"/>
    <property type="molecule type" value="Genomic_DNA"/>
</dbReference>
<dbReference type="SUPFAM" id="SSF48498">
    <property type="entry name" value="Tetracyclin repressor-like, C-terminal domain"/>
    <property type="match status" value="1"/>
</dbReference>
<evidence type="ECO:0000256" key="1">
    <source>
        <dbReference type="ARBA" id="ARBA00023015"/>
    </source>
</evidence>
<dbReference type="InterPro" id="IPR050109">
    <property type="entry name" value="HTH-type_TetR-like_transc_reg"/>
</dbReference>
<keyword evidence="3" id="KW-0804">Transcription</keyword>
<accession>A0ABY2PJ20</accession>
<dbReference type="InterPro" id="IPR009057">
    <property type="entry name" value="Homeodomain-like_sf"/>
</dbReference>